<evidence type="ECO:0000313" key="13">
    <source>
        <dbReference type="Proteomes" id="UP000001019"/>
    </source>
</evidence>
<evidence type="ECO:0000313" key="14">
    <source>
        <dbReference type="Proteomes" id="UP000002490"/>
    </source>
</evidence>
<evidence type="ECO:0000256" key="8">
    <source>
        <dbReference type="ARBA" id="ARBA00023136"/>
    </source>
</evidence>
<keyword evidence="1" id="KW-0813">Transport</keyword>
<dbReference type="CDD" id="cd03215">
    <property type="entry name" value="ABC_Carb_Monos_II"/>
    <property type="match status" value="1"/>
</dbReference>
<protein>
    <submittedName>
        <fullName evidence="11">ATP binding protein of ABC transporter for ribose</fullName>
    </submittedName>
</protein>
<dbReference type="GO" id="GO:0016887">
    <property type="term" value="F:ATP hydrolysis activity"/>
    <property type="evidence" value="ECO:0007669"/>
    <property type="project" value="InterPro"/>
</dbReference>
<dbReference type="PROSITE" id="PS00211">
    <property type="entry name" value="ABC_TRANSPORTER_1"/>
    <property type="match status" value="1"/>
</dbReference>
<accession>Q74UW5</accession>
<keyword evidence="8" id="KW-0472">Membrane</keyword>
<dbReference type="SUPFAM" id="SSF52540">
    <property type="entry name" value="P-loop containing nucleoside triphosphate hydrolases"/>
    <property type="match status" value="2"/>
</dbReference>
<dbReference type="PANTHER" id="PTHR43790:SF1">
    <property type="entry name" value="XYLOSE IMPORT ATP-BINDING PROTEIN XYLG"/>
    <property type="match status" value="1"/>
</dbReference>
<dbReference type="PANTHER" id="PTHR43790">
    <property type="entry name" value="CARBOHYDRATE TRANSPORT ATP-BINDING PROTEIN MG119-RELATED"/>
    <property type="match status" value="1"/>
</dbReference>
<dbReference type="HOGENOM" id="CLU_000604_92_3_6"/>
<dbReference type="InterPro" id="IPR003439">
    <property type="entry name" value="ABC_transporter-like_ATP-bd"/>
</dbReference>
<evidence type="ECO:0000256" key="3">
    <source>
        <dbReference type="ARBA" id="ARBA00022597"/>
    </source>
</evidence>
<dbReference type="KEGG" id="ypm:YP_1579"/>
<evidence type="ECO:0000259" key="10">
    <source>
        <dbReference type="PROSITE" id="PS50893"/>
    </source>
</evidence>
<evidence type="ECO:0000313" key="11">
    <source>
        <dbReference type="EMBL" id="AAM86050.1"/>
    </source>
</evidence>
<name>Q8D0A6_YERPE</name>
<evidence type="ECO:0000256" key="5">
    <source>
        <dbReference type="ARBA" id="ARBA00022741"/>
    </source>
</evidence>
<reference evidence="11 14" key="1">
    <citation type="journal article" date="2002" name="J. Bacteriol.">
        <title>Genome sequence of Yersinia pestis KIM.</title>
        <authorList>
            <person name="Deng W."/>
            <person name="Burland V."/>
            <person name="Plunkett G.III."/>
            <person name="Boutin A."/>
            <person name="Mayhew G.F."/>
            <person name="Liss P."/>
            <person name="Perna N.T."/>
            <person name="Rose D.J."/>
            <person name="Mau B."/>
            <person name="Zhou S."/>
            <person name="Schwartz D.C."/>
            <person name="Fetherston J.D."/>
            <person name="Lindler L.E."/>
            <person name="Brubaker R.R."/>
            <person name="Plana G.V."/>
            <person name="Straley S.C."/>
            <person name="McDonough K.A."/>
            <person name="Nilles M.L."/>
            <person name="Matson J.S."/>
            <person name="Blattner F.R."/>
            <person name="Perry R.D."/>
        </authorList>
    </citation>
    <scope>NUCLEOTIDE SEQUENCE [LARGE SCALE GENOMIC DNA]</scope>
    <source>
        <strain evidence="11">KIM</strain>
        <strain evidence="14">KIM10+ / Biovar Mediaevalis</strain>
    </source>
</reference>
<dbReference type="Pfam" id="PF00005">
    <property type="entry name" value="ABC_tran"/>
    <property type="match status" value="2"/>
</dbReference>
<dbReference type="InterPro" id="IPR003593">
    <property type="entry name" value="AAA+_ATPase"/>
</dbReference>
<organism evidence="11 14">
    <name type="scientific">Yersinia pestis</name>
    <dbReference type="NCBI Taxonomy" id="632"/>
    <lineage>
        <taxon>Bacteria</taxon>
        <taxon>Pseudomonadati</taxon>
        <taxon>Pseudomonadota</taxon>
        <taxon>Gammaproteobacteria</taxon>
        <taxon>Enterobacterales</taxon>
        <taxon>Yersiniaceae</taxon>
        <taxon>Yersinia</taxon>
    </lineage>
</organism>
<reference evidence="12" key="2">
    <citation type="submission" date="2003-04" db="EMBL/GenBank/DDBJ databases">
        <authorList>
            <person name="Song Y."/>
            <person name="Tong Z."/>
            <person name="Wang L."/>
            <person name="Han Y."/>
            <person name="Zhang J."/>
            <person name="Pei D."/>
            <person name="Wang J."/>
            <person name="Zhou D."/>
            <person name="Han Y."/>
            <person name="Pang X."/>
            <person name="Zhai J."/>
            <person name="Chen F."/>
            <person name="Qin H."/>
            <person name="Wang J."/>
            <person name="Li S."/>
            <person name="Guo Z."/>
            <person name="Ye C."/>
            <person name="Du Z."/>
            <person name="Lin W."/>
            <person name="Wang J."/>
            <person name="Yu J."/>
            <person name="Yang H."/>
            <person name="Wang J."/>
            <person name="Huang P."/>
            <person name="Yang R."/>
        </authorList>
    </citation>
    <scope>NUCLEOTIDE SEQUENCE</scope>
    <source>
        <strain evidence="12">91001</strain>
    </source>
</reference>
<feature type="domain" description="ABC transporter" evidence="10">
    <location>
        <begin position="290"/>
        <end position="541"/>
    </location>
</feature>
<evidence type="ECO:0000256" key="1">
    <source>
        <dbReference type="ARBA" id="ARBA00022448"/>
    </source>
</evidence>
<dbReference type="DNASU" id="1147440"/>
<feature type="region of interest" description="Disordered" evidence="9">
    <location>
        <begin position="1"/>
        <end position="23"/>
    </location>
</feature>
<dbReference type="GO" id="GO:0005524">
    <property type="term" value="F:ATP binding"/>
    <property type="evidence" value="ECO:0007669"/>
    <property type="project" value="UniProtKB-KW"/>
</dbReference>
<keyword evidence="5" id="KW-0547">Nucleotide-binding</keyword>
<keyword evidence="3" id="KW-0762">Sugar transport</keyword>
<keyword evidence="6" id="KW-0067">ATP-binding</keyword>
<dbReference type="AlphaFoldDB" id="Q8D0A6"/>
<dbReference type="SMART" id="SM00382">
    <property type="entry name" value="AAA"/>
    <property type="match status" value="1"/>
</dbReference>
<dbReference type="InterPro" id="IPR017871">
    <property type="entry name" value="ABC_transporter-like_CS"/>
</dbReference>
<dbReference type="PROSITE" id="PS50893">
    <property type="entry name" value="ABC_TRANSPORTER_2"/>
    <property type="match status" value="2"/>
</dbReference>
<dbReference type="InterPro" id="IPR050107">
    <property type="entry name" value="ABC_carbohydrate_import_ATPase"/>
</dbReference>
<dbReference type="IntAct" id="Q8D0A6">
    <property type="interactions" value="1"/>
</dbReference>
<evidence type="ECO:0000256" key="9">
    <source>
        <dbReference type="SAM" id="MobiDB-lite"/>
    </source>
</evidence>
<dbReference type="Proteomes" id="UP000002490">
    <property type="component" value="Chromosome"/>
</dbReference>
<dbReference type="Proteomes" id="UP000001019">
    <property type="component" value="Chromosome"/>
</dbReference>
<reference evidence="12" key="4">
    <citation type="submission" date="2016-05" db="EMBL/GenBank/DDBJ databases">
        <title>Reannotation of Yersinia pestis strain 91001 based on omics data.</title>
        <authorList>
            <person name="Yiqing M."/>
        </authorList>
    </citation>
    <scope>NUCLEOTIDE SEQUENCE</scope>
    <source>
        <strain evidence="12">91001</strain>
    </source>
</reference>
<dbReference type="EnsemblBacteria" id="AAS61813">
    <property type="protein sequence ID" value="AAS61813"/>
    <property type="gene ID" value="YP_1579"/>
</dbReference>
<sequence>MSGTNHKRCRLSGTGRVDGGSPMDVSIDQRAMAAQESQEGAFLVIHNVHKRYNGVHALRGINVEIHQGEIYHLLGENGCGKSTLIKVISGAIGADEGELVINGTVHQQLTPIEALSLGIETVYQDLSLIPNLSVVENIGLTEQLVAQAGRLNRILDRQRLLSTAKAALAVVGLPSNERFLFTTVEVLPMAQRQLVAIARAIATKARLVIMDEPTTSLTKKEIDNLIGVIRQLGQQHVAVLFVSHKLDECFAIGGQVLVLKDGQKIAQGAITHFTQSQLGYLMTGRQMDERRYRRVQQGGEPLLTVTALGQQAAFDEISFVLHRGEILGVTGSLDSGRNELGLALAGILPANRGSIALEGQPIRLRQPRDAINNHIAYVPEDRLDAGLFLSKSILENLIALELDHLLGYWGQVDKGQCQVLATQTVLDLDISAPNINLPVQALSGGNQQRVLIGRALTIKPWVLILHGPTVGVDIGAKDTIYQLIQTLAQQGMGVILISDDLPELCQNCDPILVMKKGRICQQVSAVDANENRLYQAQIADEGLTEDL</sequence>
<accession>Q8D0A6</accession>
<feature type="domain" description="ABC transporter" evidence="10">
    <location>
        <begin position="43"/>
        <end position="286"/>
    </location>
</feature>
<keyword evidence="4" id="KW-0677">Repeat</keyword>
<proteinExistence type="predicted"/>
<dbReference type="EMBL" id="AE017042">
    <property type="protein sequence ID" value="AAS61813.1"/>
    <property type="molecule type" value="Genomic_DNA"/>
</dbReference>
<feature type="compositionally biased region" description="Basic residues" evidence="9">
    <location>
        <begin position="1"/>
        <end position="10"/>
    </location>
</feature>
<keyword evidence="2" id="KW-1003">Cell membrane</keyword>
<evidence type="ECO:0000256" key="4">
    <source>
        <dbReference type="ARBA" id="ARBA00022737"/>
    </source>
</evidence>
<dbReference type="InterPro" id="IPR027417">
    <property type="entry name" value="P-loop_NTPase"/>
</dbReference>
<keyword evidence="7" id="KW-1278">Translocase</keyword>
<dbReference type="Gene3D" id="3.40.50.300">
    <property type="entry name" value="P-loop containing nucleotide triphosphate hydrolases"/>
    <property type="match status" value="2"/>
</dbReference>
<evidence type="ECO:0000256" key="2">
    <source>
        <dbReference type="ARBA" id="ARBA00022475"/>
    </source>
</evidence>
<evidence type="ECO:0000256" key="7">
    <source>
        <dbReference type="ARBA" id="ARBA00022967"/>
    </source>
</evidence>
<dbReference type="CDD" id="cd03216">
    <property type="entry name" value="ABC_Carb_Monos_I"/>
    <property type="match status" value="1"/>
</dbReference>
<evidence type="ECO:0000313" key="12">
    <source>
        <dbReference type="EMBL" id="AAS61813.1"/>
    </source>
</evidence>
<evidence type="ECO:0000256" key="6">
    <source>
        <dbReference type="ARBA" id="ARBA00022840"/>
    </source>
</evidence>
<reference evidence="13" key="3">
    <citation type="journal article" date="2004" name="DNA Res.">
        <title>Complete genome sequence of Yersinia pestis strain 91001, an isolate avirulent to humans.</title>
        <authorList>
            <person name="Song Y."/>
            <person name="Tong Z."/>
            <person name="Wang J."/>
            <person name="Wang L."/>
            <person name="Guo Z."/>
            <person name="Han Y."/>
            <person name="Zhang J."/>
            <person name="Pei D."/>
            <person name="Zhou D."/>
            <person name="Qin H."/>
            <person name="Pang X."/>
            <person name="Han Y."/>
            <person name="Zhai J."/>
            <person name="Li M."/>
            <person name="Cui B."/>
            <person name="Qi Z."/>
            <person name="Jin L."/>
            <person name="Dai R."/>
            <person name="Chen F."/>
            <person name="Li S."/>
            <person name="Ye C."/>
            <person name="Du Z."/>
            <person name="Lin W."/>
            <person name="Wang J."/>
            <person name="Yu J."/>
            <person name="Yang H."/>
            <person name="Wang J."/>
            <person name="Huang P."/>
            <person name="Yang R."/>
        </authorList>
    </citation>
    <scope>NUCLEOTIDE SEQUENCE [LARGE SCALE GENOMIC DNA]</scope>
    <source>
        <strain evidence="13">91001 / Biovar Mediaevalis</strain>
    </source>
</reference>
<gene>
    <name evidence="12" type="primary">mglA5</name>
    <name evidence="11" type="ordered locus">y2493</name>
    <name evidence="12" type="ordered locus">YP_1579</name>
</gene>
<dbReference type="EMBL" id="AE009952">
    <property type="protein sequence ID" value="AAM86050.1"/>
    <property type="molecule type" value="Genomic_DNA"/>
</dbReference>
<dbReference type="KEGG" id="ypk:y2493"/>